<evidence type="ECO:0000313" key="3">
    <source>
        <dbReference type="EMBL" id="KEO84329.1"/>
    </source>
</evidence>
<dbReference type="InterPro" id="IPR005135">
    <property type="entry name" value="Endo/exonuclease/phosphatase"/>
</dbReference>
<sequence>MKPLHMKQKTLTLALGTLAALLLTQIWPSSEQTSFAQQDLQGSTLQPGAARHLTVATYNIHIGKDADNNLNLEETIKTLEKTNADIIGLQEVERHSPRTWFEDQPQQIAKALHMNVHYEPARSIGPSQFGNVLLSRFPILRTERIELKSAKEDRAATLATLDVQGKQVRVLVTHLGLVQPERKRDVAMLSERLQAEESPVLVLGDFNTVLGAQELKPWLAFLTSTTETPLETFPGSGEQIDYVLASKQFTAVNSYTVNSPASDHVPLVSELNLL</sequence>
<dbReference type="GO" id="GO:0016020">
    <property type="term" value="C:membrane"/>
    <property type="evidence" value="ECO:0007669"/>
    <property type="project" value="GOC"/>
</dbReference>
<keyword evidence="4" id="KW-1185">Reference proteome</keyword>
<dbReference type="PANTHER" id="PTHR14859:SF15">
    <property type="entry name" value="ENDONUCLEASE_EXONUCLEASE_PHOSPHATASE DOMAIN-CONTAINING PROTEIN"/>
    <property type="match status" value="1"/>
</dbReference>
<evidence type="ECO:0000259" key="2">
    <source>
        <dbReference type="Pfam" id="PF03372"/>
    </source>
</evidence>
<feature type="signal peptide" evidence="1">
    <location>
        <begin position="1"/>
        <end position="19"/>
    </location>
</feature>
<evidence type="ECO:0000256" key="1">
    <source>
        <dbReference type="SAM" id="SignalP"/>
    </source>
</evidence>
<comment type="caution">
    <text evidence="3">The sequence shown here is derived from an EMBL/GenBank/DDBJ whole genome shotgun (WGS) entry which is preliminary data.</text>
</comment>
<dbReference type="GO" id="GO:0006506">
    <property type="term" value="P:GPI anchor biosynthetic process"/>
    <property type="evidence" value="ECO:0007669"/>
    <property type="project" value="TreeGrafter"/>
</dbReference>
<dbReference type="AlphaFoldDB" id="A0A074LTE9"/>
<feature type="domain" description="Endonuclease/exonuclease/phosphatase" evidence="2">
    <location>
        <begin position="56"/>
        <end position="264"/>
    </location>
</feature>
<dbReference type="InterPro" id="IPR036691">
    <property type="entry name" value="Endo/exonu/phosph_ase_sf"/>
</dbReference>
<dbReference type="STRING" id="1157490.EL26_04260"/>
<organism evidence="3 4">
    <name type="scientific">Tumebacillus flagellatus</name>
    <dbReference type="NCBI Taxonomy" id="1157490"/>
    <lineage>
        <taxon>Bacteria</taxon>
        <taxon>Bacillati</taxon>
        <taxon>Bacillota</taxon>
        <taxon>Bacilli</taxon>
        <taxon>Bacillales</taxon>
        <taxon>Alicyclobacillaceae</taxon>
        <taxon>Tumebacillus</taxon>
    </lineage>
</organism>
<dbReference type="RefSeq" id="WP_152559171.1">
    <property type="nucleotide sequence ID" value="NZ_JMIR01000004.1"/>
</dbReference>
<feature type="chain" id="PRO_5038588872" description="Endonuclease/exonuclease/phosphatase domain-containing protein" evidence="1">
    <location>
        <begin position="20"/>
        <end position="274"/>
    </location>
</feature>
<proteinExistence type="predicted"/>
<dbReference type="GO" id="GO:0003824">
    <property type="term" value="F:catalytic activity"/>
    <property type="evidence" value="ECO:0007669"/>
    <property type="project" value="InterPro"/>
</dbReference>
<dbReference type="Pfam" id="PF03372">
    <property type="entry name" value="Exo_endo_phos"/>
    <property type="match status" value="1"/>
</dbReference>
<protein>
    <recommendedName>
        <fullName evidence="2">Endonuclease/exonuclease/phosphatase domain-containing protein</fullName>
    </recommendedName>
</protein>
<dbReference type="Gene3D" id="3.60.10.10">
    <property type="entry name" value="Endonuclease/exonuclease/phosphatase"/>
    <property type="match status" value="1"/>
</dbReference>
<evidence type="ECO:0000313" key="4">
    <source>
        <dbReference type="Proteomes" id="UP000027931"/>
    </source>
</evidence>
<dbReference type="eggNOG" id="COG3568">
    <property type="taxonomic scope" value="Bacteria"/>
</dbReference>
<dbReference type="EMBL" id="JMIR01000004">
    <property type="protein sequence ID" value="KEO84329.1"/>
    <property type="molecule type" value="Genomic_DNA"/>
</dbReference>
<dbReference type="InterPro" id="IPR051916">
    <property type="entry name" value="GPI-anchor_lipid_remodeler"/>
</dbReference>
<name>A0A074LTE9_9BACL</name>
<dbReference type="SUPFAM" id="SSF56219">
    <property type="entry name" value="DNase I-like"/>
    <property type="match status" value="1"/>
</dbReference>
<reference evidence="3 4" key="1">
    <citation type="journal article" date="2013" name="Int. J. Syst. Evol. Microbiol.">
        <title>Tumebacillus flagellatus sp. nov., an alpha-amylase/pullulanase-producing bacterium isolated from cassava wastewater.</title>
        <authorList>
            <person name="Wang Q."/>
            <person name="Xie N."/>
            <person name="Qin Y."/>
            <person name="Shen N."/>
            <person name="Zhu J."/>
            <person name="Mi H."/>
            <person name="Huang R."/>
        </authorList>
    </citation>
    <scope>NUCLEOTIDE SEQUENCE [LARGE SCALE GENOMIC DNA]</scope>
    <source>
        <strain evidence="3 4">GST4</strain>
    </source>
</reference>
<keyword evidence="1" id="KW-0732">Signal</keyword>
<dbReference type="OrthoDB" id="155529at2"/>
<dbReference type="PANTHER" id="PTHR14859">
    <property type="entry name" value="CALCOFLUOR WHITE HYPERSENSITIVE PROTEIN PRECURSOR"/>
    <property type="match status" value="1"/>
</dbReference>
<dbReference type="Proteomes" id="UP000027931">
    <property type="component" value="Unassembled WGS sequence"/>
</dbReference>
<accession>A0A074LTE9</accession>
<gene>
    <name evidence="3" type="ORF">EL26_04260</name>
</gene>